<dbReference type="InterPro" id="IPR012337">
    <property type="entry name" value="RNaseH-like_sf"/>
</dbReference>
<dbReference type="EMBL" id="JAUHHV010000002">
    <property type="protein sequence ID" value="KAK1432092.1"/>
    <property type="molecule type" value="Genomic_DNA"/>
</dbReference>
<evidence type="ECO:0000256" key="3">
    <source>
        <dbReference type="ARBA" id="ARBA00022771"/>
    </source>
</evidence>
<dbReference type="InterPro" id="IPR052035">
    <property type="entry name" value="ZnF_BED_domain_contain"/>
</dbReference>
<organism evidence="8 9">
    <name type="scientific">Tagetes erecta</name>
    <name type="common">African marigold</name>
    <dbReference type="NCBI Taxonomy" id="13708"/>
    <lineage>
        <taxon>Eukaryota</taxon>
        <taxon>Viridiplantae</taxon>
        <taxon>Streptophyta</taxon>
        <taxon>Embryophyta</taxon>
        <taxon>Tracheophyta</taxon>
        <taxon>Spermatophyta</taxon>
        <taxon>Magnoliopsida</taxon>
        <taxon>eudicotyledons</taxon>
        <taxon>Gunneridae</taxon>
        <taxon>Pentapetalae</taxon>
        <taxon>asterids</taxon>
        <taxon>campanulids</taxon>
        <taxon>Asterales</taxon>
        <taxon>Asteraceae</taxon>
        <taxon>Asteroideae</taxon>
        <taxon>Heliantheae alliance</taxon>
        <taxon>Tageteae</taxon>
        <taxon>Tagetes</taxon>
    </lineage>
</organism>
<dbReference type="InterPro" id="IPR008906">
    <property type="entry name" value="HATC_C_dom"/>
</dbReference>
<dbReference type="GO" id="GO:0008270">
    <property type="term" value="F:zinc ion binding"/>
    <property type="evidence" value="ECO:0007669"/>
    <property type="project" value="UniProtKB-KW"/>
</dbReference>
<dbReference type="Pfam" id="PF05699">
    <property type="entry name" value="Dimer_Tnp_hAT"/>
    <property type="match status" value="1"/>
</dbReference>
<comment type="caution">
    <text evidence="8">The sequence shown here is derived from an EMBL/GenBank/DDBJ whole genome shotgun (WGS) entry which is preliminary data.</text>
</comment>
<dbReference type="SUPFAM" id="SSF53098">
    <property type="entry name" value="Ribonuclease H-like"/>
    <property type="match status" value="1"/>
</dbReference>
<accession>A0AAD8P4T7</accession>
<evidence type="ECO:0000313" key="9">
    <source>
        <dbReference type="Proteomes" id="UP001229421"/>
    </source>
</evidence>
<evidence type="ECO:0000256" key="4">
    <source>
        <dbReference type="ARBA" id="ARBA00022833"/>
    </source>
</evidence>
<feature type="compositionally biased region" description="Polar residues" evidence="6">
    <location>
        <begin position="1"/>
        <end position="22"/>
    </location>
</feature>
<protein>
    <recommendedName>
        <fullName evidence="7">HAT C-terminal dimerisation domain-containing protein</fullName>
    </recommendedName>
</protein>
<dbReference type="AlphaFoldDB" id="A0AAD8P4T7"/>
<dbReference type="SMART" id="SM00614">
    <property type="entry name" value="ZnF_BED"/>
    <property type="match status" value="1"/>
</dbReference>
<feature type="region of interest" description="Disordered" evidence="6">
    <location>
        <begin position="1"/>
        <end position="25"/>
    </location>
</feature>
<evidence type="ECO:0000256" key="6">
    <source>
        <dbReference type="SAM" id="MobiDB-lite"/>
    </source>
</evidence>
<evidence type="ECO:0000313" key="8">
    <source>
        <dbReference type="EMBL" id="KAK1432092.1"/>
    </source>
</evidence>
<dbReference type="PANTHER" id="PTHR46481:SF10">
    <property type="entry name" value="ZINC FINGER BED DOMAIN-CONTAINING PROTEIN 39"/>
    <property type="match status" value="1"/>
</dbReference>
<keyword evidence="3" id="KW-0863">Zinc-finger</keyword>
<dbReference type="GO" id="GO:0005634">
    <property type="term" value="C:nucleus"/>
    <property type="evidence" value="ECO:0007669"/>
    <property type="project" value="UniProtKB-SubCell"/>
</dbReference>
<gene>
    <name evidence="8" type="ORF">QVD17_08983</name>
</gene>
<evidence type="ECO:0000256" key="2">
    <source>
        <dbReference type="ARBA" id="ARBA00022723"/>
    </source>
</evidence>
<keyword evidence="5" id="KW-0539">Nucleus</keyword>
<reference evidence="8" key="1">
    <citation type="journal article" date="2023" name="bioRxiv">
        <title>Improved chromosome-level genome assembly for marigold (Tagetes erecta).</title>
        <authorList>
            <person name="Jiang F."/>
            <person name="Yuan L."/>
            <person name="Wang S."/>
            <person name="Wang H."/>
            <person name="Xu D."/>
            <person name="Wang A."/>
            <person name="Fan W."/>
        </authorList>
    </citation>
    <scope>NUCLEOTIDE SEQUENCE</scope>
    <source>
        <strain evidence="8">WSJ</strain>
        <tissue evidence="8">Leaf</tissue>
    </source>
</reference>
<evidence type="ECO:0000256" key="5">
    <source>
        <dbReference type="ARBA" id="ARBA00023242"/>
    </source>
</evidence>
<keyword evidence="9" id="KW-1185">Reference proteome</keyword>
<dbReference type="PANTHER" id="PTHR46481">
    <property type="entry name" value="ZINC FINGER BED DOMAIN-CONTAINING PROTEIN 4"/>
    <property type="match status" value="1"/>
</dbReference>
<evidence type="ECO:0000256" key="1">
    <source>
        <dbReference type="ARBA" id="ARBA00004123"/>
    </source>
</evidence>
<dbReference type="Proteomes" id="UP001229421">
    <property type="component" value="Unassembled WGS sequence"/>
</dbReference>
<name>A0AAD8P4T7_TARER</name>
<comment type="subcellular location">
    <subcellularLocation>
        <location evidence="1">Nucleus</location>
    </subcellularLocation>
</comment>
<proteinExistence type="predicted"/>
<feature type="domain" description="HAT C-terminal dimerisation" evidence="7">
    <location>
        <begin position="125"/>
        <end position="199"/>
    </location>
</feature>
<evidence type="ECO:0000259" key="7">
    <source>
        <dbReference type="Pfam" id="PF05699"/>
    </source>
</evidence>
<dbReference type="GO" id="GO:0046983">
    <property type="term" value="F:protein dimerization activity"/>
    <property type="evidence" value="ECO:0007669"/>
    <property type="project" value="InterPro"/>
</dbReference>
<keyword evidence="4" id="KW-0862">Zinc</keyword>
<sequence>MQGSTSNPRQQEVQNQVENTIGQDGVQLKAKRKRNSTIWEDVIELTLPDGTEKVKCIHCKTRLAVSTGKPTTTWKRHMDRCMKRKQYLRTQQMLNFQRLDADTTFDAFGEFLKDADVETPKKSKLSVYLEEGVLGRDQSVNFNVLDWWNTHKLKYRVLSSLASEILAVPISTVASEATFSVGGRVIDPYRSTLVPSTVEC</sequence>
<keyword evidence="2" id="KW-0479">Metal-binding</keyword>